<proteinExistence type="inferred from homology"/>
<dbReference type="InterPro" id="IPR001650">
    <property type="entry name" value="Helicase_C-like"/>
</dbReference>
<feature type="region of interest" description="Disordered" evidence="15">
    <location>
        <begin position="39"/>
        <end position="213"/>
    </location>
</feature>
<organism evidence="19 20">
    <name type="scientific">Andalucia godoyi</name>
    <name type="common">Flagellate</name>
    <dbReference type="NCBI Taxonomy" id="505711"/>
    <lineage>
        <taxon>Eukaryota</taxon>
        <taxon>Discoba</taxon>
        <taxon>Jakobida</taxon>
        <taxon>Andalucina</taxon>
        <taxon>Andaluciidae</taxon>
        <taxon>Andalucia</taxon>
    </lineage>
</organism>
<dbReference type="FunFam" id="3.40.50.300:FF:000079">
    <property type="entry name" value="probable ATP-dependent RNA helicase DDX17"/>
    <property type="match status" value="1"/>
</dbReference>
<dbReference type="SMART" id="SM00490">
    <property type="entry name" value="HELICc"/>
    <property type="match status" value="1"/>
</dbReference>
<keyword evidence="20" id="KW-1185">Reference proteome</keyword>
<evidence type="ECO:0000256" key="7">
    <source>
        <dbReference type="ARBA" id="ARBA00022917"/>
    </source>
</evidence>
<feature type="compositionally biased region" description="Low complexity" evidence="15">
    <location>
        <begin position="62"/>
        <end position="87"/>
    </location>
</feature>
<keyword evidence="2" id="KW-0396">Initiation factor</keyword>
<dbReference type="Gene3D" id="3.40.50.300">
    <property type="entry name" value="P-loop containing nucleotide triphosphate hydrolases"/>
    <property type="match status" value="2"/>
</dbReference>
<dbReference type="InterPro" id="IPR027417">
    <property type="entry name" value="P-loop_NTPase"/>
</dbReference>
<evidence type="ECO:0000256" key="8">
    <source>
        <dbReference type="ARBA" id="ARBA00024352"/>
    </source>
</evidence>
<dbReference type="OrthoDB" id="196131at2759"/>
<reference evidence="19" key="1">
    <citation type="submission" date="2019-09" db="EMBL/GenBank/DDBJ databases">
        <title>The Mitochondrial Proteome of the Jakobid, Andalucia godoyi, a Protist With the Most Gene-Rich and Bacteria-Like Mitochondrial Genome.</title>
        <authorList>
            <person name="Gray M.W."/>
            <person name="Burger G."/>
            <person name="Derelle R."/>
            <person name="Klimes V."/>
            <person name="Leger M."/>
            <person name="Sarrasin M."/>
            <person name="Vlcek C."/>
            <person name="Roger A.J."/>
            <person name="Elias M."/>
            <person name="Lang B.F."/>
        </authorList>
    </citation>
    <scope>NUCLEOTIDE SEQUENCE</scope>
    <source>
        <strain evidence="19">And28</strain>
    </source>
</reference>
<dbReference type="InterPro" id="IPR000629">
    <property type="entry name" value="RNA-helicase_DEAD-box_CS"/>
</dbReference>
<dbReference type="SMART" id="SM00487">
    <property type="entry name" value="DEXDc"/>
    <property type="match status" value="1"/>
</dbReference>
<dbReference type="InterPro" id="IPR011545">
    <property type="entry name" value="DEAD/DEAH_box_helicase_dom"/>
</dbReference>
<evidence type="ECO:0000256" key="5">
    <source>
        <dbReference type="ARBA" id="ARBA00022806"/>
    </source>
</evidence>
<evidence type="ECO:0000313" key="19">
    <source>
        <dbReference type="EMBL" id="KAF0852375.1"/>
    </source>
</evidence>
<dbReference type="Pfam" id="PF00270">
    <property type="entry name" value="DEAD"/>
    <property type="match status" value="1"/>
</dbReference>
<evidence type="ECO:0000256" key="3">
    <source>
        <dbReference type="ARBA" id="ARBA00022741"/>
    </source>
</evidence>
<dbReference type="GO" id="GO:0016787">
    <property type="term" value="F:hydrolase activity"/>
    <property type="evidence" value="ECO:0007669"/>
    <property type="project" value="UniProtKB-KW"/>
</dbReference>
<dbReference type="InterPro" id="IPR014001">
    <property type="entry name" value="Helicase_ATP-bd"/>
</dbReference>
<feature type="region of interest" description="Disordered" evidence="15">
    <location>
        <begin position="226"/>
        <end position="260"/>
    </location>
</feature>
<evidence type="ECO:0000256" key="6">
    <source>
        <dbReference type="ARBA" id="ARBA00022840"/>
    </source>
</evidence>
<dbReference type="AlphaFoldDB" id="A0A8K0F2K4"/>
<feature type="compositionally biased region" description="Gly residues" evidence="15">
    <location>
        <begin position="167"/>
        <end position="183"/>
    </location>
</feature>
<dbReference type="SUPFAM" id="SSF52540">
    <property type="entry name" value="P-loop containing nucleoside triphosphate hydrolases"/>
    <property type="match status" value="1"/>
</dbReference>
<dbReference type="GO" id="GO:0003724">
    <property type="term" value="F:RNA helicase activity"/>
    <property type="evidence" value="ECO:0007669"/>
    <property type="project" value="UniProtKB-EC"/>
</dbReference>
<evidence type="ECO:0000256" key="15">
    <source>
        <dbReference type="SAM" id="MobiDB-lite"/>
    </source>
</evidence>
<evidence type="ECO:0000259" key="16">
    <source>
        <dbReference type="PROSITE" id="PS51192"/>
    </source>
</evidence>
<comment type="subunit">
    <text evidence="11">eIF4F is a multi-subunit complex, the composition of which varies with external and internal environmental conditions. It is composed of at least EIF4A, EIF4E and EIF4G.</text>
</comment>
<dbReference type="EC" id="3.6.4.13" evidence="1"/>
<evidence type="ECO:0000256" key="14">
    <source>
        <dbReference type="RuleBase" id="RU000492"/>
    </source>
</evidence>
<evidence type="ECO:0000256" key="11">
    <source>
        <dbReference type="ARBA" id="ARBA00025917"/>
    </source>
</evidence>
<keyword evidence="3 14" id="KW-0547">Nucleotide-binding</keyword>
<feature type="domain" description="Helicase ATP-binding" evidence="16">
    <location>
        <begin position="322"/>
        <end position="497"/>
    </location>
</feature>
<dbReference type="Proteomes" id="UP000799049">
    <property type="component" value="Unassembled WGS sequence"/>
</dbReference>
<gene>
    <name evidence="19" type="ORF">ANDGO_06130</name>
</gene>
<dbReference type="GO" id="GO:0003743">
    <property type="term" value="F:translation initiation factor activity"/>
    <property type="evidence" value="ECO:0007669"/>
    <property type="project" value="UniProtKB-KW"/>
</dbReference>
<evidence type="ECO:0000256" key="12">
    <source>
        <dbReference type="ARBA" id="ARBA00030297"/>
    </source>
</evidence>
<dbReference type="PROSITE" id="PS00039">
    <property type="entry name" value="DEAD_ATP_HELICASE"/>
    <property type="match status" value="1"/>
</dbReference>
<dbReference type="FunFam" id="3.40.50.300:FF:000008">
    <property type="entry name" value="ATP-dependent RNA helicase RhlB"/>
    <property type="match status" value="1"/>
</dbReference>
<dbReference type="EMBL" id="VRVR01000041">
    <property type="protein sequence ID" value="KAF0852375.1"/>
    <property type="molecule type" value="Genomic_DNA"/>
</dbReference>
<evidence type="ECO:0000259" key="18">
    <source>
        <dbReference type="PROSITE" id="PS51195"/>
    </source>
</evidence>
<dbReference type="PROSITE" id="PS51195">
    <property type="entry name" value="Q_MOTIF"/>
    <property type="match status" value="1"/>
</dbReference>
<dbReference type="Pfam" id="PF00271">
    <property type="entry name" value="Helicase_C"/>
    <property type="match status" value="1"/>
</dbReference>
<protein>
    <recommendedName>
        <fullName evidence="9">Probable eukaryotic initiation factor 4A</fullName>
        <ecNumber evidence="1">3.6.4.13</ecNumber>
    </recommendedName>
    <alternativeName>
        <fullName evidence="12">ATP-dependent RNA helicase eIF4A</fullName>
    </alternativeName>
</protein>
<comment type="similarity">
    <text evidence="8">Belongs to the DEAD box helicase family. eIF4A subfamily.</text>
</comment>
<evidence type="ECO:0000256" key="9">
    <source>
        <dbReference type="ARBA" id="ARBA00024417"/>
    </source>
</evidence>
<feature type="compositionally biased region" description="Low complexity" evidence="15">
    <location>
        <begin position="690"/>
        <end position="705"/>
    </location>
</feature>
<feature type="compositionally biased region" description="Low complexity" evidence="15">
    <location>
        <begin position="39"/>
        <end position="52"/>
    </location>
</feature>
<evidence type="ECO:0000256" key="10">
    <source>
        <dbReference type="ARBA" id="ARBA00024769"/>
    </source>
</evidence>
<feature type="short sequence motif" description="Q motif" evidence="13">
    <location>
        <begin position="291"/>
        <end position="319"/>
    </location>
</feature>
<accession>A0A8K0F2K4</accession>
<dbReference type="GO" id="GO:0005524">
    <property type="term" value="F:ATP binding"/>
    <property type="evidence" value="ECO:0007669"/>
    <property type="project" value="UniProtKB-KW"/>
</dbReference>
<dbReference type="PANTHER" id="PTHR47958">
    <property type="entry name" value="ATP-DEPENDENT RNA HELICASE DBP3"/>
    <property type="match status" value="1"/>
</dbReference>
<dbReference type="InterPro" id="IPR014014">
    <property type="entry name" value="RNA_helicase_DEAD_Q_motif"/>
</dbReference>
<sequence>MFFALATSRRQLASCTKPLFAPRLSLSALSSSLQFLRLSSSETSNPSGNTSPSAPPAPSPSPSTLNNLSVPSTSSLLSDSQASFADSNRPRRRMYKDRSYEDRGFDDSSRGGRKTTFDRDASPPRSGGGDYGRGRSFGGERPSSSSYDAPSYGSSSSRGGYNDRSSGYGGGRSSPSYGGGSRGGSYDSSAPRSYGGGYGGRETSSYGGSSGAGGGYSRGGVDSYGAKPVDGATSGYGAPQEEASPSTPEPFTKNFYKEHPDVTARTDREIADYLKEHTVLVKGAEVPKPLFRFEEAGFPSFVQDSLRRAGFEKPSIIQSQAWPTLLSGRDLIAVAETGSGKTLGFMLPAFVHLRDQRPIRHGEGPIVLVLAPTRELAMQIDVETKKFAGASKVRSAVIYGGQPRGGQIRQLRQGAEIVVATPGRLNDFLREGIINLNRVTYLVLDEADRMLDMGFEPQIREIVDQIRADRQTAFFTATWPKDVRELARDFMSEDTVQINVGSTELTANPRVKQEFYFVGDHQKQDKLLDIIRDPHVNDGGRILVFVAKKVDCDYVARAITQHTGLQALSIHGDKTQSERDYTLQTFRNGRCTVMVATDVAARGLDVKDIKHVINYDMPNGVEDYIHRIGRTARAGTEGTAHSFFTPSSNPLAAELFKILEEAGQEIPAELRDMARHQLERQMASRRRYGFSRGFSGSRGGKPSNSGGRGGGYGGGYGGGRSGGYGNGGSGGYGGYGNGSKW</sequence>
<comment type="caution">
    <text evidence="19">The sequence shown here is derived from an EMBL/GenBank/DDBJ whole genome shotgun (WGS) entry which is preliminary data.</text>
</comment>
<keyword evidence="7" id="KW-0648">Protein biosynthesis</keyword>
<feature type="region of interest" description="Disordered" evidence="15">
    <location>
        <begin position="686"/>
        <end position="720"/>
    </location>
</feature>
<dbReference type="PROSITE" id="PS51194">
    <property type="entry name" value="HELICASE_CTER"/>
    <property type="match status" value="1"/>
</dbReference>
<name>A0A8K0F2K4_ANDGO</name>
<comment type="function">
    <text evidence="10">ATP-dependent RNA helicase which is a subunit of the eIF4F complex involved in cap recognition and is required for mRNA binding to ribosome. In the current model of translation initiation, eIF4A unwinds RNA secondary structures in the 5'-UTR of mRNAs which is necessary to allow efficient binding of the small ribosomal subunit, and subsequent scanning for the initiator codon.</text>
</comment>
<keyword evidence="6 14" id="KW-0067">ATP-binding</keyword>
<evidence type="ECO:0000256" key="4">
    <source>
        <dbReference type="ARBA" id="ARBA00022801"/>
    </source>
</evidence>
<keyword evidence="5 14" id="KW-0347">Helicase</keyword>
<dbReference type="PROSITE" id="PS51192">
    <property type="entry name" value="HELICASE_ATP_BIND_1"/>
    <property type="match status" value="1"/>
</dbReference>
<feature type="domain" description="DEAD-box RNA helicase Q" evidence="18">
    <location>
        <begin position="291"/>
        <end position="319"/>
    </location>
</feature>
<feature type="compositionally biased region" description="Gly residues" evidence="15">
    <location>
        <begin position="706"/>
        <end position="720"/>
    </location>
</feature>
<feature type="domain" description="Helicase C-terminal" evidence="17">
    <location>
        <begin position="523"/>
        <end position="674"/>
    </location>
</feature>
<dbReference type="GO" id="GO:0003676">
    <property type="term" value="F:nucleic acid binding"/>
    <property type="evidence" value="ECO:0007669"/>
    <property type="project" value="InterPro"/>
</dbReference>
<evidence type="ECO:0000256" key="1">
    <source>
        <dbReference type="ARBA" id="ARBA00012552"/>
    </source>
</evidence>
<feature type="compositionally biased region" description="Gly residues" evidence="15">
    <location>
        <begin position="126"/>
        <end position="137"/>
    </location>
</feature>
<feature type="compositionally biased region" description="Basic and acidic residues" evidence="15">
    <location>
        <begin position="96"/>
        <end position="122"/>
    </location>
</feature>
<evidence type="ECO:0000259" key="17">
    <source>
        <dbReference type="PROSITE" id="PS51194"/>
    </source>
</evidence>
<keyword evidence="4 14" id="KW-0378">Hydrolase</keyword>
<evidence type="ECO:0000256" key="2">
    <source>
        <dbReference type="ARBA" id="ARBA00022540"/>
    </source>
</evidence>
<evidence type="ECO:0000256" key="13">
    <source>
        <dbReference type="PROSITE-ProRule" id="PRU00552"/>
    </source>
</evidence>
<evidence type="ECO:0000313" key="20">
    <source>
        <dbReference type="Proteomes" id="UP000799049"/>
    </source>
</evidence>
<dbReference type="CDD" id="cd18787">
    <property type="entry name" value="SF2_C_DEAD"/>
    <property type="match status" value="1"/>
</dbReference>
<feature type="compositionally biased region" description="Low complexity" evidence="15">
    <location>
        <begin position="139"/>
        <end position="166"/>
    </location>
</feature>